<evidence type="ECO:0000313" key="3">
    <source>
        <dbReference type="EMBL" id="VFR60568.1"/>
    </source>
</evidence>
<name>A0A484RKU4_9ZZZZ</name>
<accession>A0A484RKU4</accession>
<proteinExistence type="predicted"/>
<sequence length="419" mass="46792">MSANLDEVWFLTSELESERASSFRQERWCRIFLEAGARLRLFNLRGAFHYSDEICTNDAELTAFRKNGVANYKGPKTSVREGLLVSVLRLIKHWLLVDLYLPNVIKLFLHLDRLLRQRSAPVVIMASSPPFSTALVGALIKRRHPGKVVLAIDMRDAWALHESLGGFKPLKRALERKVLGCADTVTTVSMGLADGFRQQYGLETGVMYNVATHYLDVPPAERMDLRQVHPAIDPSRITLVYTGSAPEDFYDSASIMGAYRRLRQEQPELAARLQMIFIGACVAVERDARDHGIATPDVIFVSHLPHAVARSVQATASALIFLGYRGPNNGGVVSTKLFEYLCLGQPVLPFDLCKDSDVDQLLWRYCGTSINAHGVEATLALFKRVAQEGTGFLPRLDDAQRVRELVDEYRAHAKKLLAG</sequence>
<dbReference type="GO" id="GO:0016740">
    <property type="term" value="F:transferase activity"/>
    <property type="evidence" value="ECO:0007669"/>
    <property type="project" value="UniProtKB-KW"/>
</dbReference>
<dbReference type="EMBL" id="CAADID010000007">
    <property type="protein sequence ID" value="VFR60568.1"/>
    <property type="molecule type" value="Genomic_DNA"/>
</dbReference>
<evidence type="ECO:0000259" key="1">
    <source>
        <dbReference type="Pfam" id="PF13579"/>
    </source>
</evidence>
<dbReference type="InterPro" id="IPR028098">
    <property type="entry name" value="Glyco_trans_4-like_N"/>
</dbReference>
<dbReference type="AlphaFoldDB" id="A0A484RKU4"/>
<dbReference type="Pfam" id="PF13579">
    <property type="entry name" value="Glyco_trans_4_4"/>
    <property type="match status" value="1"/>
</dbReference>
<protein>
    <submittedName>
        <fullName evidence="2">TPR/glycosyl transferase domain protein</fullName>
    </submittedName>
</protein>
<dbReference type="EMBL" id="CAADIG010000025">
    <property type="protein sequence ID" value="VFR50067.1"/>
    <property type="molecule type" value="Genomic_DNA"/>
</dbReference>
<reference evidence="2" key="1">
    <citation type="submission" date="2019-03" db="EMBL/GenBank/DDBJ databases">
        <authorList>
            <person name="Danneels B."/>
        </authorList>
    </citation>
    <scope>NUCLEOTIDE SEQUENCE</scope>
</reference>
<organism evidence="2">
    <name type="scientific">plant metagenome</name>
    <dbReference type="NCBI Taxonomy" id="1297885"/>
    <lineage>
        <taxon>unclassified sequences</taxon>
        <taxon>metagenomes</taxon>
        <taxon>organismal metagenomes</taxon>
    </lineage>
</organism>
<dbReference type="Gene3D" id="3.40.50.2000">
    <property type="entry name" value="Glycogen Phosphorylase B"/>
    <property type="match status" value="2"/>
</dbReference>
<feature type="domain" description="Glycosyltransferase subfamily 4-like N-terminal" evidence="1">
    <location>
        <begin position="101"/>
        <end position="201"/>
    </location>
</feature>
<keyword evidence="2" id="KW-0808">Transferase</keyword>
<evidence type="ECO:0000313" key="2">
    <source>
        <dbReference type="EMBL" id="VFR50067.1"/>
    </source>
</evidence>
<gene>
    <name evidence="2" type="ORF">ANT2_2754</name>
    <name evidence="3" type="ORF">ANT3_2756</name>
</gene>
<dbReference type="SUPFAM" id="SSF53756">
    <property type="entry name" value="UDP-Glycosyltransferase/glycogen phosphorylase"/>
    <property type="match status" value="1"/>
</dbReference>